<evidence type="ECO:0000313" key="4">
    <source>
        <dbReference type="EMBL" id="RFU30449.1"/>
    </source>
</evidence>
<organism evidence="4 5">
    <name type="scientific">Scytalidium lignicola</name>
    <name type="common">Hyphomycete</name>
    <dbReference type="NCBI Taxonomy" id="5539"/>
    <lineage>
        <taxon>Eukaryota</taxon>
        <taxon>Fungi</taxon>
        <taxon>Dikarya</taxon>
        <taxon>Ascomycota</taxon>
        <taxon>Pezizomycotina</taxon>
        <taxon>Leotiomycetes</taxon>
        <taxon>Leotiomycetes incertae sedis</taxon>
        <taxon>Scytalidium</taxon>
    </lineage>
</organism>
<evidence type="ECO:0000259" key="3">
    <source>
        <dbReference type="SMART" id="SM00906"/>
    </source>
</evidence>
<dbReference type="CDD" id="cd12148">
    <property type="entry name" value="fungal_TF_MHR"/>
    <property type="match status" value="1"/>
</dbReference>
<dbReference type="PANTHER" id="PTHR46910">
    <property type="entry name" value="TRANSCRIPTION FACTOR PDR1"/>
    <property type="match status" value="1"/>
</dbReference>
<feature type="non-terminal residue" evidence="4">
    <location>
        <position position="760"/>
    </location>
</feature>
<dbReference type="OMA" id="HVQCFIL"/>
<feature type="region of interest" description="Disordered" evidence="2">
    <location>
        <begin position="606"/>
        <end position="654"/>
    </location>
</feature>
<feature type="region of interest" description="Disordered" evidence="2">
    <location>
        <begin position="69"/>
        <end position="88"/>
    </location>
</feature>
<dbReference type="PANTHER" id="PTHR46910:SF1">
    <property type="entry name" value="MISCELLANEOUS ZN(II)2CYS6 TRANSCRIPTION FACTOR (EUROFUNG)-RELATED"/>
    <property type="match status" value="1"/>
</dbReference>
<dbReference type="GO" id="GO:0006351">
    <property type="term" value="P:DNA-templated transcription"/>
    <property type="evidence" value="ECO:0007669"/>
    <property type="project" value="InterPro"/>
</dbReference>
<keyword evidence="5" id="KW-1185">Reference proteome</keyword>
<dbReference type="GO" id="GO:0003700">
    <property type="term" value="F:DNA-binding transcription factor activity"/>
    <property type="evidence" value="ECO:0007669"/>
    <property type="project" value="InterPro"/>
</dbReference>
<reference evidence="4 5" key="1">
    <citation type="submission" date="2018-05" db="EMBL/GenBank/DDBJ databases">
        <title>Draft genome sequence of Scytalidium lignicola DSM 105466, a ubiquitous saprotrophic fungus.</title>
        <authorList>
            <person name="Buettner E."/>
            <person name="Gebauer A.M."/>
            <person name="Hofrichter M."/>
            <person name="Liers C."/>
            <person name="Kellner H."/>
        </authorList>
    </citation>
    <scope>NUCLEOTIDE SEQUENCE [LARGE SCALE GENOMIC DNA]</scope>
    <source>
        <strain evidence="4 5">DSM 105466</strain>
    </source>
</reference>
<feature type="region of interest" description="Disordered" evidence="2">
    <location>
        <begin position="29"/>
        <end position="56"/>
    </location>
</feature>
<dbReference type="SMART" id="SM00906">
    <property type="entry name" value="Fungal_trans"/>
    <property type="match status" value="1"/>
</dbReference>
<dbReference type="STRING" id="5539.A0A3E2HAL4"/>
<feature type="non-terminal residue" evidence="4">
    <location>
        <position position="1"/>
    </location>
</feature>
<feature type="compositionally biased region" description="Polar residues" evidence="2">
    <location>
        <begin position="641"/>
        <end position="653"/>
    </location>
</feature>
<dbReference type="InterPro" id="IPR050987">
    <property type="entry name" value="AtrR-like"/>
</dbReference>
<evidence type="ECO:0000313" key="5">
    <source>
        <dbReference type="Proteomes" id="UP000258309"/>
    </source>
</evidence>
<name>A0A3E2HAL4_SCYLI</name>
<evidence type="ECO:0000256" key="2">
    <source>
        <dbReference type="SAM" id="MobiDB-lite"/>
    </source>
</evidence>
<keyword evidence="1" id="KW-0539">Nucleus</keyword>
<dbReference type="GO" id="GO:0008270">
    <property type="term" value="F:zinc ion binding"/>
    <property type="evidence" value="ECO:0007669"/>
    <property type="project" value="InterPro"/>
</dbReference>
<proteinExistence type="predicted"/>
<protein>
    <recommendedName>
        <fullName evidence="3">Xylanolytic transcriptional activator regulatory domain-containing protein</fullName>
    </recommendedName>
</protein>
<dbReference type="OrthoDB" id="3364175at2759"/>
<dbReference type="EMBL" id="NCSJ02000100">
    <property type="protein sequence ID" value="RFU30449.1"/>
    <property type="molecule type" value="Genomic_DNA"/>
</dbReference>
<dbReference type="GO" id="GO:0003677">
    <property type="term" value="F:DNA binding"/>
    <property type="evidence" value="ECO:0007669"/>
    <property type="project" value="InterPro"/>
</dbReference>
<comment type="caution">
    <text evidence="4">The sequence shown here is derived from an EMBL/GenBank/DDBJ whole genome shotgun (WGS) entry which is preliminary data.</text>
</comment>
<dbReference type="InterPro" id="IPR007219">
    <property type="entry name" value="XnlR_reg_dom"/>
</dbReference>
<gene>
    <name evidence="4" type="ORF">B7463_g5885</name>
</gene>
<dbReference type="Proteomes" id="UP000258309">
    <property type="component" value="Unassembled WGS sequence"/>
</dbReference>
<evidence type="ECO:0000256" key="1">
    <source>
        <dbReference type="ARBA" id="ARBA00023242"/>
    </source>
</evidence>
<accession>A0A3E2HAL4</accession>
<dbReference type="AlphaFoldDB" id="A0A3E2HAL4"/>
<feature type="domain" description="Xylanolytic transcriptional activator regulatory" evidence="3">
    <location>
        <begin position="306"/>
        <end position="379"/>
    </location>
</feature>
<dbReference type="Pfam" id="PF04082">
    <property type="entry name" value="Fungal_trans"/>
    <property type="match status" value="1"/>
</dbReference>
<sequence>MEKLEGRVASMEETFRQFLQELKSGELRDSLAARKDSPALATPGDTEDGASITAQPDALIASSAASGFLEDEDNEHERARGAEEESQTLVKDEVSYRHCYADGFGELDPDINGQLRYVGLGSTASIVDRCIGLRQHINTGLKKKGYDIGEPFLTSPAAVIDVEVPPQPLDNSLRQQLPPQTLVDILIETYVEQVYFIFPIISKSDVLVLYDELLGCDNFDAGVAGIFSAVMAVAAPLIPQRHAVFNDIDEKYSYENIGSHFYTQAIHFLNLSQRIKSDRRGILQEQIVAFGLLSMYLSETGSQADAWIMIGRAIRLGQDVGLHRSPERLRLPSEERNKRRFIWWCLYILERQLSIALGRPLAIDDSDCDVELPSELTDSSKNAQLTGFESFIHLHTILGGILKTVNSVKNANEWRSVEKYEELRSRVRESNLNLQKWAKYRVPKQIKTATTGTMLAERHISLSSYYSAVILLHRVFMPHPHRQSPLESSQAQIRCAKAATDCIHGSSDFLRSVPAGHYHVLHGQNVFVGAIVLMQCIRGSNDQMYTDIALHDVEMALQTLQSLESSWKGARKCKGIVEEYLDLTLQVLQGDYKKGVCNFGHLTEGPSRSISSKKRAPRSSEGQITPQESPAERPPKRQIRADSSPTHRGNTSAYRGFSHEMNAERRLGYTGMPSLPSMLKPAVRLRDTLRTQPDVHSWPSEIDCDPTFHDGFGVCTTAMPQGFTMDNDMLISDLDLDFAPGDLMMPNPQPWAVGDQGMFF</sequence>